<organism evidence="3 4">
    <name type="scientific">Uliginosibacterium silvisoli</name>
    <dbReference type="NCBI Taxonomy" id="3114758"/>
    <lineage>
        <taxon>Bacteria</taxon>
        <taxon>Pseudomonadati</taxon>
        <taxon>Pseudomonadota</taxon>
        <taxon>Betaproteobacteria</taxon>
        <taxon>Rhodocyclales</taxon>
        <taxon>Zoogloeaceae</taxon>
        <taxon>Uliginosibacterium</taxon>
    </lineage>
</organism>
<evidence type="ECO:0000259" key="2">
    <source>
        <dbReference type="Pfam" id="PF24125"/>
    </source>
</evidence>
<feature type="chain" id="PRO_5045805207" evidence="1">
    <location>
        <begin position="29"/>
        <end position="160"/>
    </location>
</feature>
<proteinExistence type="predicted"/>
<dbReference type="SUPFAM" id="SSF54427">
    <property type="entry name" value="NTF2-like"/>
    <property type="match status" value="1"/>
</dbReference>
<evidence type="ECO:0000313" key="4">
    <source>
        <dbReference type="Proteomes" id="UP001331561"/>
    </source>
</evidence>
<dbReference type="RefSeq" id="WP_327598452.1">
    <property type="nucleotide sequence ID" value="NZ_JAYXHS010000001.1"/>
</dbReference>
<reference evidence="3 4" key="1">
    <citation type="submission" date="2024-01" db="EMBL/GenBank/DDBJ databases">
        <title>Uliginosibacterium soil sp. nov.</title>
        <authorList>
            <person name="Lv Y."/>
        </authorList>
    </citation>
    <scope>NUCLEOTIDE SEQUENCE [LARGE SCALE GENOMIC DNA]</scope>
    <source>
        <strain evidence="3 4">H3</strain>
    </source>
</reference>
<gene>
    <name evidence="3" type="ORF">VVD49_07165</name>
</gene>
<name>A0ABU6K1M7_9RHOO</name>
<dbReference type="InterPro" id="IPR032710">
    <property type="entry name" value="NTF2-like_dom_sf"/>
</dbReference>
<dbReference type="InterPro" id="IPR056203">
    <property type="entry name" value="Cds6_C"/>
</dbReference>
<evidence type="ECO:0000313" key="3">
    <source>
        <dbReference type="EMBL" id="MEC5385499.1"/>
    </source>
</evidence>
<keyword evidence="4" id="KW-1185">Reference proteome</keyword>
<dbReference type="EMBL" id="JAYXHS010000001">
    <property type="protein sequence ID" value="MEC5385499.1"/>
    <property type="molecule type" value="Genomic_DNA"/>
</dbReference>
<feature type="signal peptide" evidence="1">
    <location>
        <begin position="1"/>
        <end position="28"/>
    </location>
</feature>
<feature type="domain" description="Cds6 C-terminal" evidence="2">
    <location>
        <begin position="49"/>
        <end position="150"/>
    </location>
</feature>
<dbReference type="Pfam" id="PF24125">
    <property type="entry name" value="Cds6_C"/>
    <property type="match status" value="1"/>
</dbReference>
<sequence length="160" mass="17925">MAGFMIRQHTLRRLLACAGLSVAISASAASLPTDTPPSTRPVETEQVDAVVKAWAQSWDRGDVPQYLGQYADNFQPSGGLTRSQWEQQRRARLKTSAIRHVILSNVQVAVHTGTAQAQFTQHYLDMDLMSTARKRLTLVKQAGAWKIREELVEAERIVRR</sequence>
<keyword evidence="1" id="KW-0732">Signal</keyword>
<comment type="caution">
    <text evidence="3">The sequence shown here is derived from an EMBL/GenBank/DDBJ whole genome shotgun (WGS) entry which is preliminary data.</text>
</comment>
<accession>A0ABU6K1M7</accession>
<protein>
    <submittedName>
        <fullName evidence="3">Nuclear transport factor 2 family protein</fullName>
    </submittedName>
</protein>
<evidence type="ECO:0000256" key="1">
    <source>
        <dbReference type="SAM" id="SignalP"/>
    </source>
</evidence>
<dbReference type="Gene3D" id="3.10.450.50">
    <property type="match status" value="1"/>
</dbReference>
<dbReference type="Proteomes" id="UP001331561">
    <property type="component" value="Unassembled WGS sequence"/>
</dbReference>